<dbReference type="RefSeq" id="WP_053399440.1">
    <property type="nucleotide sequence ID" value="NZ_LILC01000002.1"/>
</dbReference>
<evidence type="ECO:0000313" key="7">
    <source>
        <dbReference type="Proteomes" id="UP000037558"/>
    </source>
</evidence>
<feature type="signal peptide" evidence="4">
    <location>
        <begin position="1"/>
        <end position="20"/>
    </location>
</feature>
<evidence type="ECO:0000256" key="4">
    <source>
        <dbReference type="SAM" id="SignalP"/>
    </source>
</evidence>
<dbReference type="InterPro" id="IPR039424">
    <property type="entry name" value="SBP_5"/>
</dbReference>
<keyword evidence="2" id="KW-0813">Transport</keyword>
<dbReference type="PATRIC" id="fig|284581.3.peg.356"/>
<dbReference type="GO" id="GO:0015833">
    <property type="term" value="P:peptide transport"/>
    <property type="evidence" value="ECO:0007669"/>
    <property type="project" value="TreeGrafter"/>
</dbReference>
<dbReference type="Gene3D" id="3.40.190.10">
    <property type="entry name" value="Periplasmic binding protein-like II"/>
    <property type="match status" value="1"/>
</dbReference>
<dbReference type="OrthoDB" id="9796817at2"/>
<dbReference type="Pfam" id="PF00496">
    <property type="entry name" value="SBP_bac_5"/>
    <property type="match status" value="1"/>
</dbReference>
<dbReference type="PANTHER" id="PTHR30290">
    <property type="entry name" value="PERIPLASMIC BINDING COMPONENT OF ABC TRANSPORTER"/>
    <property type="match status" value="1"/>
</dbReference>
<feature type="chain" id="PRO_5005603331" evidence="4">
    <location>
        <begin position="21"/>
        <end position="573"/>
    </location>
</feature>
<sequence length="573" mass="65789">MKKALLTLLTLMLLCISSLAACSEKEEKSDRKLENTQLSLPKKAPQTGGSITVALSREPEGIFEPAFSTSIEDDDVQSFTTESMYQITNDLKYVPNLATWDISNDKKTYTFHLHKGVKWHNGTELTMEDWKYSLEVLANAQYTGPYFEHVSLIKGAKEYHDGKSNHIEGLRIIDPYTMKITFNDVHTTNLEKLWPVPMPKKVYQSIPIHKLFNSDPVRRHPIGLGPFQVTNMSQDGEIELEFFPNYWKGRALLDKVTLKVVNTPSMERDFKKGSLDLASIDAASMNQLERLQNIRISKIRGSIYSYIGLRFGHRDNQRDKNVDDLEKFKNKKLREALMYALNRSKMIDDFLDGQARVTNSVLPSTSWLSLAPKEFIPYEYNPKKAKKLLAEAGYIDRNDDGFVEDPSGQEFQISFGHYAGSALFESRAKAIIQAWKDIGIRTQLSTGSLIEFNLYNDMKEKDDPTLEAFIGSWYIGADLDPLPLWGSNAAWNYGRYKNEKSDQLLEEGIGEKAFDDAYRKNVYREWQKLFNEELPILPLWEKTDLFAISNRLQHVEINSLTPFNHVEKWSVTK</sequence>
<dbReference type="SUPFAM" id="SSF53850">
    <property type="entry name" value="Periplasmic binding protein-like II"/>
    <property type="match status" value="1"/>
</dbReference>
<dbReference type="InterPro" id="IPR030678">
    <property type="entry name" value="Peptide/Ni-bd"/>
</dbReference>
<dbReference type="InterPro" id="IPR050034">
    <property type="entry name" value="Opp4A"/>
</dbReference>
<evidence type="ECO:0000256" key="1">
    <source>
        <dbReference type="ARBA" id="ARBA00005695"/>
    </source>
</evidence>
<comment type="similarity">
    <text evidence="1">Belongs to the bacterial solute-binding protein 5 family.</text>
</comment>
<reference evidence="7" key="1">
    <citation type="submission" date="2015-08" db="EMBL/GenBank/DDBJ databases">
        <title>Fjat-14210 dsm16467.</title>
        <authorList>
            <person name="Liu B."/>
            <person name="Wang J."/>
            <person name="Zhu Y."/>
            <person name="Liu G."/>
            <person name="Chen Q."/>
            <person name="Chen Z."/>
            <person name="Lan J."/>
            <person name="Che J."/>
            <person name="Ge C."/>
            <person name="Shi H."/>
            <person name="Pan Z."/>
            <person name="Liu X."/>
        </authorList>
    </citation>
    <scope>NUCLEOTIDE SEQUENCE [LARGE SCALE GENOMIC DNA]</scope>
    <source>
        <strain evidence="7">DSM 16467</strain>
    </source>
</reference>
<dbReference type="EMBL" id="LILC01000002">
    <property type="protein sequence ID" value="KOO50291.1"/>
    <property type="molecule type" value="Genomic_DNA"/>
</dbReference>
<name>A0A0M0LH40_9BACI</name>
<dbReference type="Gene3D" id="3.90.76.10">
    <property type="entry name" value="Dipeptide-binding Protein, Domain 1"/>
    <property type="match status" value="1"/>
</dbReference>
<dbReference type="AlphaFoldDB" id="A0A0M0LH40"/>
<dbReference type="PROSITE" id="PS51257">
    <property type="entry name" value="PROKAR_LIPOPROTEIN"/>
    <property type="match status" value="1"/>
</dbReference>
<dbReference type="GO" id="GO:0042597">
    <property type="term" value="C:periplasmic space"/>
    <property type="evidence" value="ECO:0007669"/>
    <property type="project" value="UniProtKB-ARBA"/>
</dbReference>
<proteinExistence type="inferred from homology"/>
<organism evidence="6 7">
    <name type="scientific">Priestia koreensis</name>
    <dbReference type="NCBI Taxonomy" id="284581"/>
    <lineage>
        <taxon>Bacteria</taxon>
        <taxon>Bacillati</taxon>
        <taxon>Bacillota</taxon>
        <taxon>Bacilli</taxon>
        <taxon>Bacillales</taxon>
        <taxon>Bacillaceae</taxon>
        <taxon>Priestia</taxon>
    </lineage>
</organism>
<dbReference type="GO" id="GO:1904680">
    <property type="term" value="F:peptide transmembrane transporter activity"/>
    <property type="evidence" value="ECO:0007669"/>
    <property type="project" value="TreeGrafter"/>
</dbReference>
<feature type="domain" description="Solute-binding protein family 5" evidence="5">
    <location>
        <begin position="92"/>
        <end position="481"/>
    </location>
</feature>
<dbReference type="InterPro" id="IPR000914">
    <property type="entry name" value="SBP_5_dom"/>
</dbReference>
<dbReference type="PANTHER" id="PTHR30290:SF9">
    <property type="entry name" value="OLIGOPEPTIDE-BINDING PROTEIN APPA"/>
    <property type="match status" value="1"/>
</dbReference>
<accession>A0A0M0LH40</accession>
<dbReference type="Proteomes" id="UP000037558">
    <property type="component" value="Unassembled WGS sequence"/>
</dbReference>
<keyword evidence="7" id="KW-1185">Reference proteome</keyword>
<dbReference type="Gene3D" id="3.10.105.10">
    <property type="entry name" value="Dipeptide-binding Protein, Domain 3"/>
    <property type="match status" value="1"/>
</dbReference>
<keyword evidence="3 4" id="KW-0732">Signal</keyword>
<dbReference type="GO" id="GO:0043190">
    <property type="term" value="C:ATP-binding cassette (ABC) transporter complex"/>
    <property type="evidence" value="ECO:0007669"/>
    <property type="project" value="InterPro"/>
</dbReference>
<dbReference type="NCBIfam" id="NF045467">
    <property type="entry name" value="Opp4A"/>
    <property type="match status" value="1"/>
</dbReference>
<evidence type="ECO:0000256" key="3">
    <source>
        <dbReference type="ARBA" id="ARBA00022729"/>
    </source>
</evidence>
<evidence type="ECO:0000256" key="2">
    <source>
        <dbReference type="ARBA" id="ARBA00022448"/>
    </source>
</evidence>
<dbReference type="PIRSF" id="PIRSF002741">
    <property type="entry name" value="MppA"/>
    <property type="match status" value="1"/>
</dbReference>
<gene>
    <name evidence="6" type="ORF">AMD01_00575</name>
</gene>
<evidence type="ECO:0000259" key="5">
    <source>
        <dbReference type="Pfam" id="PF00496"/>
    </source>
</evidence>
<protein>
    <submittedName>
        <fullName evidence="6">Peptide ABC transporter substrate-binding protein</fullName>
    </submittedName>
</protein>
<comment type="caution">
    <text evidence="6">The sequence shown here is derived from an EMBL/GenBank/DDBJ whole genome shotgun (WGS) entry which is preliminary data.</text>
</comment>
<evidence type="ECO:0000313" key="6">
    <source>
        <dbReference type="EMBL" id="KOO50291.1"/>
    </source>
</evidence>
<dbReference type="STRING" id="284581.AMD01_00575"/>